<dbReference type="PANTHER" id="PTHR38790">
    <property type="entry name" value="2EXR DOMAIN-CONTAINING PROTEIN-RELATED"/>
    <property type="match status" value="1"/>
</dbReference>
<organism evidence="3 4">
    <name type="scientific">Fusarium torreyae</name>
    <dbReference type="NCBI Taxonomy" id="1237075"/>
    <lineage>
        <taxon>Eukaryota</taxon>
        <taxon>Fungi</taxon>
        <taxon>Dikarya</taxon>
        <taxon>Ascomycota</taxon>
        <taxon>Pezizomycotina</taxon>
        <taxon>Sordariomycetes</taxon>
        <taxon>Hypocreomycetidae</taxon>
        <taxon>Hypocreales</taxon>
        <taxon>Nectriaceae</taxon>
        <taxon>Fusarium</taxon>
    </lineage>
</organism>
<gene>
    <name evidence="3" type="ORF">NW762_014005</name>
</gene>
<protein>
    <recommendedName>
        <fullName evidence="2">DUF7730 domain-containing protein</fullName>
    </recommendedName>
</protein>
<proteinExistence type="predicted"/>
<feature type="compositionally biased region" description="Basic and acidic residues" evidence="1">
    <location>
        <begin position="31"/>
        <end position="42"/>
    </location>
</feature>
<accession>A0A9W8RMI7</accession>
<dbReference type="InterPro" id="IPR056632">
    <property type="entry name" value="DUF7730"/>
</dbReference>
<name>A0A9W8RMI7_9HYPO</name>
<evidence type="ECO:0000256" key="1">
    <source>
        <dbReference type="SAM" id="MobiDB-lite"/>
    </source>
</evidence>
<dbReference type="OrthoDB" id="515692at2759"/>
<reference evidence="3" key="1">
    <citation type="submission" date="2022-09" db="EMBL/GenBank/DDBJ databases">
        <title>Fusarium specimens isolated from Avocado Roots.</title>
        <authorList>
            <person name="Stajich J."/>
            <person name="Roper C."/>
            <person name="Heimlech-Rivalta G."/>
        </authorList>
    </citation>
    <scope>NUCLEOTIDE SEQUENCE</scope>
    <source>
        <strain evidence="3">CF00136</strain>
    </source>
</reference>
<dbReference type="EMBL" id="JAOQAZ010000046">
    <property type="protein sequence ID" value="KAJ4245496.1"/>
    <property type="molecule type" value="Genomic_DNA"/>
</dbReference>
<feature type="region of interest" description="Disordered" evidence="1">
    <location>
        <begin position="1"/>
        <end position="43"/>
    </location>
</feature>
<comment type="caution">
    <text evidence="3">The sequence shown here is derived from an EMBL/GenBank/DDBJ whole genome shotgun (WGS) entry which is preliminary data.</text>
</comment>
<evidence type="ECO:0000313" key="4">
    <source>
        <dbReference type="Proteomes" id="UP001152049"/>
    </source>
</evidence>
<feature type="domain" description="DUF7730" evidence="2">
    <location>
        <begin position="156"/>
        <end position="227"/>
    </location>
</feature>
<evidence type="ECO:0000259" key="2">
    <source>
        <dbReference type="Pfam" id="PF24864"/>
    </source>
</evidence>
<dbReference type="Proteomes" id="UP001152049">
    <property type="component" value="Unassembled WGS sequence"/>
</dbReference>
<sequence>MVASPILNEPSPRSSFSSPDFSVVSPCSASGHDDYDREERIRKIPVVLPPRPRALTPSGFGDDNTNDEKHERPMALFQTSPWFRLPPNIRRDIIRLAFGDKRFEMDLITVEIKEPDEEGSGPWTWLGGICPRDFDSSLGPMTRDGLNKGPWVKSYHKTDAEGHIGVRGWLHSCRQNYAETIDILYSTNTFILSREAMATHLPRLLLPQRLAVITSIEVKWQLATEEHFQTLLNLLSPLHFPNLKRLYISLVYAWHGRHAQSVDSITRQFDQFVKSKPDLDECAVSLPLEVYEPVARDFLQKELSWKRDTYSEVWRSLDGGMHAMWTVILTHLFTWDRTLGLDIGF</sequence>
<evidence type="ECO:0000313" key="3">
    <source>
        <dbReference type="EMBL" id="KAJ4245496.1"/>
    </source>
</evidence>
<feature type="compositionally biased region" description="Low complexity" evidence="1">
    <location>
        <begin position="10"/>
        <end position="28"/>
    </location>
</feature>
<dbReference type="Pfam" id="PF24864">
    <property type="entry name" value="DUF7730"/>
    <property type="match status" value="1"/>
</dbReference>
<dbReference type="AlphaFoldDB" id="A0A9W8RMI7"/>
<keyword evidence="4" id="KW-1185">Reference proteome</keyword>